<dbReference type="eggNOG" id="COG0841">
    <property type="taxonomic scope" value="Bacteria"/>
</dbReference>
<dbReference type="HOGENOM" id="CLU_002755_1_2_10"/>
<feature type="transmembrane region" description="Helical" evidence="1">
    <location>
        <begin position="12"/>
        <end position="32"/>
    </location>
</feature>
<dbReference type="EMBL" id="CP002691">
    <property type="protein sequence ID" value="AEE51558.1"/>
    <property type="molecule type" value="Genomic_DNA"/>
</dbReference>
<dbReference type="InterPro" id="IPR001036">
    <property type="entry name" value="Acrflvin-R"/>
</dbReference>
<dbReference type="OrthoDB" id="9757876at2"/>
<proteinExistence type="predicted"/>
<organism evidence="2 3">
    <name type="scientific">Haliscomenobacter hydrossis (strain ATCC 27775 / DSM 1100 / LMG 10767 / O)</name>
    <dbReference type="NCBI Taxonomy" id="760192"/>
    <lineage>
        <taxon>Bacteria</taxon>
        <taxon>Pseudomonadati</taxon>
        <taxon>Bacteroidota</taxon>
        <taxon>Saprospiria</taxon>
        <taxon>Saprospirales</taxon>
        <taxon>Haliscomenobacteraceae</taxon>
        <taxon>Haliscomenobacter</taxon>
    </lineage>
</organism>
<dbReference type="SUPFAM" id="SSF82714">
    <property type="entry name" value="Multidrug efflux transporter AcrB TolC docking domain, DN and DC subdomains"/>
    <property type="match status" value="2"/>
</dbReference>
<dbReference type="Gene3D" id="1.20.1640.10">
    <property type="entry name" value="Multidrug efflux transporter AcrB transmembrane domain"/>
    <property type="match status" value="2"/>
</dbReference>
<dbReference type="Gene3D" id="3.30.70.1320">
    <property type="entry name" value="Multidrug efflux transporter AcrB pore domain like"/>
    <property type="match status" value="1"/>
</dbReference>
<dbReference type="Gene3D" id="3.30.2090.10">
    <property type="entry name" value="Multidrug efflux transporter AcrB TolC docking domain, DN and DC subdomains"/>
    <property type="match status" value="2"/>
</dbReference>
<feature type="transmembrane region" description="Helical" evidence="1">
    <location>
        <begin position="386"/>
        <end position="410"/>
    </location>
</feature>
<dbReference type="AlphaFoldDB" id="F4KZY8"/>
<feature type="transmembrane region" description="Helical" evidence="1">
    <location>
        <begin position="892"/>
        <end position="912"/>
    </location>
</feature>
<dbReference type="Pfam" id="PF00873">
    <property type="entry name" value="ACR_tran"/>
    <property type="match status" value="1"/>
</dbReference>
<dbReference type="SUPFAM" id="SSF82693">
    <property type="entry name" value="Multidrug efflux transporter AcrB pore domain, PN1, PN2, PC1 and PC2 subdomains"/>
    <property type="match status" value="3"/>
</dbReference>
<dbReference type="PANTHER" id="PTHR32063:SF0">
    <property type="entry name" value="SWARMING MOTILITY PROTEIN SWRC"/>
    <property type="match status" value="1"/>
</dbReference>
<feature type="transmembrane region" description="Helical" evidence="1">
    <location>
        <begin position="360"/>
        <end position="380"/>
    </location>
</feature>
<feature type="transmembrane region" description="Helical" evidence="1">
    <location>
        <begin position="333"/>
        <end position="353"/>
    </location>
</feature>
<evidence type="ECO:0000313" key="2">
    <source>
        <dbReference type="EMBL" id="AEE51558.1"/>
    </source>
</evidence>
<dbReference type="GO" id="GO:0005886">
    <property type="term" value="C:plasma membrane"/>
    <property type="evidence" value="ECO:0007669"/>
    <property type="project" value="TreeGrafter"/>
</dbReference>
<accession>F4KZY8</accession>
<feature type="transmembrane region" description="Helical" evidence="1">
    <location>
        <begin position="534"/>
        <end position="561"/>
    </location>
</feature>
<keyword evidence="1" id="KW-0472">Membrane</keyword>
<dbReference type="Proteomes" id="UP000008461">
    <property type="component" value="Chromosome"/>
</dbReference>
<dbReference type="PRINTS" id="PR00702">
    <property type="entry name" value="ACRIFLAVINRP"/>
</dbReference>
<dbReference type="KEGG" id="hhy:Halhy_3706"/>
<feature type="transmembrane region" description="Helical" evidence="1">
    <location>
        <begin position="995"/>
        <end position="1021"/>
    </location>
</feature>
<keyword evidence="1" id="KW-0812">Transmembrane</keyword>
<dbReference type="PANTHER" id="PTHR32063">
    <property type="match status" value="1"/>
</dbReference>
<feature type="transmembrane region" description="Helical" evidence="1">
    <location>
        <begin position="964"/>
        <end position="983"/>
    </location>
</feature>
<feature type="transmembrane region" description="Helical" evidence="1">
    <location>
        <begin position="431"/>
        <end position="457"/>
    </location>
</feature>
<dbReference type="STRING" id="760192.Halhy_3706"/>
<evidence type="ECO:0000256" key="1">
    <source>
        <dbReference type="SAM" id="Phobius"/>
    </source>
</evidence>
<sequence>MTLTEIAIKRPSLIIVFFAVMTFLGLVSYSYLSYELIPKFNAPIVLVSTIYPGASPSEVENSLTKPIEDAISGVEKIVSIRSTSFEGLSTVIVEFKDGINTDVALQDVQRKINAVKSTLPEDAKDPALGKFSSDDFPIMSIAVNTNLPQAQQYDLIKQRIKPALSQVDGVGQVNLIGGQEREIKVQINRQKLESQGLSLLNLVMAIQSANLEFPTGKVKSENEQITVRLAGKFLSLEDIKDVTVGVSNSGTLIKVRDVAEVSDDLKEMVDLSRLNSKSAIGITVLKQPDANAVTMSDGIKAKIASLEESFKKENLKFNIANDSTDFTRDAVDAVMHDIGLAIILVALVMLVFLHSLRNSLIVMVAIPASLVSTFIGMYLMGFTLNLMTLLAMSLVIGILVDDSIVVLENIYRHLEMGKNRRQAAADGRNEIGFTALAITLVDVVVFFPITLAGGIVGNIMGQFAWVVVFSTLMSLLVSFTVTPMLASRVAKVTKLNPKNPGHLLLIGFERFLVWMTDAYADLLKVVLRHWAGSLAVVAIAFVMLIASFGLIGGGYIGAAFISQSDAGQFIIKVELPKDGTLKETNLAVNKVEEYLAKKPEITDIFSTIGRTTGVLSGQATPYLAEVNVKMVPKEERALRADVYAQQVRNELEKALPGVKVQTVQVSFFGGADEAPLQVIVGATKLEDAMQYANKLLGFFKEVPGTLAPEVSVEEGNPEIKVDIDRQRMAELGLNIQTVGATMQTAFSGNNNAKYRDGAYEYDINILMDDFDRKNIDDVSQVGFVNPAGELIRLEQFARIYQTTGPSMLERKDRAASVTVKSFVLGRPSGTIGAEIQAKMAENPPPPGVTISYEGDLKNQSEGFGSLLIAMAAALLFMYLIMVALYDNWIYPLVVMFSIPVAMVGALLAMALTMQTLDIFAMLGMIMLIGLVAKNAILLVDFANQMKAEGHHYKEALILAGRTRLRPILMTTIAMVAGMLPIALAKGAGAEWKNALAWALVGGLTSSMLLTLVVIPAVYAIVDRIGLLFSRRKGNGGTGTPIEDSNPKVEVLDSELIA</sequence>
<dbReference type="InterPro" id="IPR027463">
    <property type="entry name" value="AcrB_DN_DC_subdom"/>
</dbReference>
<gene>
    <name evidence="2" type="ordered locus">Halhy_3706</name>
</gene>
<reference key="2">
    <citation type="submission" date="2011-04" db="EMBL/GenBank/DDBJ databases">
        <title>Complete sequence of chromosome of Haliscomenobacter hydrossis DSM 1100.</title>
        <authorList>
            <consortium name="US DOE Joint Genome Institute (JGI-PGF)"/>
            <person name="Lucas S."/>
            <person name="Han J."/>
            <person name="Lapidus A."/>
            <person name="Bruce D."/>
            <person name="Goodwin L."/>
            <person name="Pitluck S."/>
            <person name="Peters L."/>
            <person name="Kyrpides N."/>
            <person name="Mavromatis K."/>
            <person name="Ivanova N."/>
            <person name="Ovchinnikova G."/>
            <person name="Pagani I."/>
            <person name="Daligault H."/>
            <person name="Detter J.C."/>
            <person name="Han C."/>
            <person name="Land M."/>
            <person name="Hauser L."/>
            <person name="Markowitz V."/>
            <person name="Cheng J.-F."/>
            <person name="Hugenholtz P."/>
            <person name="Woyke T."/>
            <person name="Wu D."/>
            <person name="Verbarg S."/>
            <person name="Frueling A."/>
            <person name="Brambilla E."/>
            <person name="Klenk H.-P."/>
            <person name="Eisen J.A."/>
        </authorList>
    </citation>
    <scope>NUCLEOTIDE SEQUENCE</scope>
    <source>
        <strain>DSM 1100</strain>
    </source>
</reference>
<keyword evidence="1" id="KW-1133">Transmembrane helix</keyword>
<feature type="transmembrane region" description="Helical" evidence="1">
    <location>
        <begin position="463"/>
        <end position="486"/>
    </location>
</feature>
<dbReference type="GO" id="GO:0042910">
    <property type="term" value="F:xenobiotic transmembrane transporter activity"/>
    <property type="evidence" value="ECO:0007669"/>
    <property type="project" value="TreeGrafter"/>
</dbReference>
<dbReference type="SUPFAM" id="SSF82866">
    <property type="entry name" value="Multidrug efflux transporter AcrB transmembrane domain"/>
    <property type="match status" value="2"/>
</dbReference>
<evidence type="ECO:0000313" key="3">
    <source>
        <dbReference type="Proteomes" id="UP000008461"/>
    </source>
</evidence>
<feature type="transmembrane region" description="Helical" evidence="1">
    <location>
        <begin position="918"/>
        <end position="943"/>
    </location>
</feature>
<dbReference type="Gene3D" id="3.30.70.1430">
    <property type="entry name" value="Multidrug efflux transporter AcrB pore domain"/>
    <property type="match status" value="2"/>
</dbReference>
<protein>
    <submittedName>
        <fullName evidence="2">Acriflavin resistance protein</fullName>
    </submittedName>
</protein>
<dbReference type="RefSeq" id="WP_013766097.1">
    <property type="nucleotide sequence ID" value="NC_015510.1"/>
</dbReference>
<reference evidence="2 3" key="1">
    <citation type="journal article" date="2011" name="Stand. Genomic Sci.">
        <title>Complete genome sequence of Haliscomenobacter hydrossis type strain (O).</title>
        <authorList>
            <consortium name="US DOE Joint Genome Institute (JGI-PGF)"/>
            <person name="Daligault H."/>
            <person name="Lapidus A."/>
            <person name="Zeytun A."/>
            <person name="Nolan M."/>
            <person name="Lucas S."/>
            <person name="Del Rio T.G."/>
            <person name="Tice H."/>
            <person name="Cheng J.F."/>
            <person name="Tapia R."/>
            <person name="Han C."/>
            <person name="Goodwin L."/>
            <person name="Pitluck S."/>
            <person name="Liolios K."/>
            <person name="Pagani I."/>
            <person name="Ivanova N."/>
            <person name="Huntemann M."/>
            <person name="Mavromatis K."/>
            <person name="Mikhailova N."/>
            <person name="Pati A."/>
            <person name="Chen A."/>
            <person name="Palaniappan K."/>
            <person name="Land M."/>
            <person name="Hauser L."/>
            <person name="Brambilla E.M."/>
            <person name="Rohde M."/>
            <person name="Verbarg S."/>
            <person name="Goker M."/>
            <person name="Bristow J."/>
            <person name="Eisen J.A."/>
            <person name="Markowitz V."/>
            <person name="Hugenholtz P."/>
            <person name="Kyrpides N.C."/>
            <person name="Klenk H.P."/>
            <person name="Woyke T."/>
        </authorList>
    </citation>
    <scope>NUCLEOTIDE SEQUENCE [LARGE SCALE GENOMIC DNA]</scope>
    <source>
        <strain evidence="3">ATCC 27775 / DSM 1100 / LMG 10767 / O</strain>
    </source>
</reference>
<name>F4KZY8_HALH1</name>
<keyword evidence="3" id="KW-1185">Reference proteome</keyword>
<dbReference type="Gene3D" id="3.30.70.1440">
    <property type="entry name" value="Multidrug efflux transporter AcrB pore domain"/>
    <property type="match status" value="1"/>
</dbReference>
<feature type="transmembrane region" description="Helical" evidence="1">
    <location>
        <begin position="863"/>
        <end position="885"/>
    </location>
</feature>